<evidence type="ECO:0000256" key="6">
    <source>
        <dbReference type="SAM" id="Phobius"/>
    </source>
</evidence>
<dbReference type="SUPFAM" id="SSF50494">
    <property type="entry name" value="Trypsin-like serine proteases"/>
    <property type="match status" value="1"/>
</dbReference>
<feature type="region of interest" description="Disordered" evidence="5">
    <location>
        <begin position="1"/>
        <end position="23"/>
    </location>
</feature>
<evidence type="ECO:0000256" key="1">
    <source>
        <dbReference type="ARBA" id="ARBA00010541"/>
    </source>
</evidence>
<dbReference type="AlphaFoldDB" id="A0A544T281"/>
<dbReference type="InterPro" id="IPR001940">
    <property type="entry name" value="Peptidase_S1C"/>
</dbReference>
<dbReference type="SUPFAM" id="SSF50156">
    <property type="entry name" value="PDZ domain-like"/>
    <property type="match status" value="1"/>
</dbReference>
<evidence type="ECO:0000256" key="5">
    <source>
        <dbReference type="SAM" id="MobiDB-lite"/>
    </source>
</evidence>
<keyword evidence="4" id="KW-0720">Serine protease</keyword>
<dbReference type="OrthoDB" id="9758917at2"/>
<gene>
    <name evidence="8" type="ORF">FG383_14250</name>
</gene>
<keyword evidence="9" id="KW-1185">Reference proteome</keyword>
<keyword evidence="2" id="KW-0645">Protease</keyword>
<dbReference type="InterPro" id="IPR001478">
    <property type="entry name" value="PDZ"/>
</dbReference>
<evidence type="ECO:0000259" key="7">
    <source>
        <dbReference type="PROSITE" id="PS50106"/>
    </source>
</evidence>
<dbReference type="RefSeq" id="WP_142608063.1">
    <property type="nucleotide sequence ID" value="NZ_VDGG01000031.1"/>
</dbReference>
<keyword evidence="3" id="KW-0378">Hydrolase</keyword>
<comment type="similarity">
    <text evidence="1">Belongs to the peptidase S1C family.</text>
</comment>
<dbReference type="PROSITE" id="PS50106">
    <property type="entry name" value="PDZ"/>
    <property type="match status" value="1"/>
</dbReference>
<dbReference type="InterPro" id="IPR009003">
    <property type="entry name" value="Peptidase_S1_PA"/>
</dbReference>
<evidence type="ECO:0000256" key="3">
    <source>
        <dbReference type="ARBA" id="ARBA00022801"/>
    </source>
</evidence>
<dbReference type="PANTHER" id="PTHR22939">
    <property type="entry name" value="SERINE PROTEASE FAMILY S1C HTRA-RELATED"/>
    <property type="match status" value="1"/>
</dbReference>
<keyword evidence="6" id="KW-0472">Membrane</keyword>
<keyword evidence="6" id="KW-0812">Transmembrane</keyword>
<feature type="domain" description="PDZ" evidence="7">
    <location>
        <begin position="294"/>
        <end position="399"/>
    </location>
</feature>
<reference evidence="8 9" key="1">
    <citation type="submission" date="2019-05" db="EMBL/GenBank/DDBJ databases">
        <title>Psychrobacillus vulpis sp. nov., a new species isolated from feces of a red fox that inhabits in The Tablas de Daimiel Natural Park, Albacete, Spain.</title>
        <authorList>
            <person name="Rodriguez M."/>
            <person name="Reina J.C."/>
            <person name="Bejar V."/>
            <person name="Llamas I."/>
        </authorList>
    </citation>
    <scope>NUCLEOTIDE SEQUENCE [LARGE SCALE GENOMIC DNA]</scope>
    <source>
        <strain evidence="8 9">NHI-2</strain>
    </source>
</reference>
<proteinExistence type="inferred from homology"/>
<dbReference type="EMBL" id="VDGG01000031">
    <property type="protein sequence ID" value="TQR11538.1"/>
    <property type="molecule type" value="Genomic_DNA"/>
</dbReference>
<evidence type="ECO:0000313" key="8">
    <source>
        <dbReference type="EMBL" id="TQR11538.1"/>
    </source>
</evidence>
<evidence type="ECO:0000256" key="2">
    <source>
        <dbReference type="ARBA" id="ARBA00022670"/>
    </source>
</evidence>
<dbReference type="SMART" id="SM00228">
    <property type="entry name" value="PDZ"/>
    <property type="match status" value="1"/>
</dbReference>
<dbReference type="PANTHER" id="PTHR22939:SF129">
    <property type="entry name" value="SERINE PROTEASE HTRA2, MITOCHONDRIAL"/>
    <property type="match status" value="1"/>
</dbReference>
<comment type="caution">
    <text evidence="8">The sequence shown here is derived from an EMBL/GenBank/DDBJ whole genome shotgun (WGS) entry which is preliminary data.</text>
</comment>
<dbReference type="PRINTS" id="PR00834">
    <property type="entry name" value="PROTEASES2C"/>
</dbReference>
<accession>A0A544T281</accession>
<protein>
    <submittedName>
        <fullName evidence="8">PDZ domain-containing protein</fullName>
    </submittedName>
</protein>
<organism evidence="8 9">
    <name type="scientific">Psychrobacillus soli</name>
    <dbReference type="NCBI Taxonomy" id="1543965"/>
    <lineage>
        <taxon>Bacteria</taxon>
        <taxon>Bacillati</taxon>
        <taxon>Bacillota</taxon>
        <taxon>Bacilli</taxon>
        <taxon>Bacillales</taxon>
        <taxon>Bacillaceae</taxon>
        <taxon>Psychrobacillus</taxon>
    </lineage>
</organism>
<feature type="compositionally biased region" description="Basic and acidic residues" evidence="5">
    <location>
        <begin position="11"/>
        <end position="23"/>
    </location>
</feature>
<dbReference type="Gene3D" id="2.30.42.10">
    <property type="match status" value="1"/>
</dbReference>
<feature type="transmembrane region" description="Helical" evidence="6">
    <location>
        <begin position="33"/>
        <end position="55"/>
    </location>
</feature>
<sequence>MEPNNPYGPQEEPKIEETIVEKRAPKKEKKQGVAGYFFTGLAGVLVGALLVWFLIPSVLTNLPTDNATKTTNNTTAKTEQLSVDITTDVTSAVEKASAAVVGVSNIQSVTNFWSQSQSEQEAGTGSGVIYKKENGKAYVITNHHVIENAKAVEVTLVDGAKVEAKLVGSDVWTDLAVLEIDDAGVDTVIEFGDSDALKQGESVIAIGNPLGLDFYGSVTTGVVSGKDRAVPTDINGDGVEDWQAEVLQTDAAINPGNSGGALINLAGQLVGINSMKISEATVEGMGLAIPVNSAIPIIEDLEANGKVNRPSMGITLVDVTNVPAFHQRDTLKLPVEVTTGVVVDQVIENTPAALAGMKPYDVIVEMDGQKIENTIELRKHLYNEKEIGDELKVKVYRQGELVELTIKLKETDTL</sequence>
<name>A0A544T281_9BACI</name>
<dbReference type="GO" id="GO:0006508">
    <property type="term" value="P:proteolysis"/>
    <property type="evidence" value="ECO:0007669"/>
    <property type="project" value="UniProtKB-KW"/>
</dbReference>
<dbReference type="InterPro" id="IPR043504">
    <property type="entry name" value="Peptidase_S1_PA_chymotrypsin"/>
</dbReference>
<dbReference type="Proteomes" id="UP000318937">
    <property type="component" value="Unassembled WGS sequence"/>
</dbReference>
<dbReference type="GO" id="GO:0004252">
    <property type="term" value="F:serine-type endopeptidase activity"/>
    <property type="evidence" value="ECO:0007669"/>
    <property type="project" value="InterPro"/>
</dbReference>
<evidence type="ECO:0000313" key="9">
    <source>
        <dbReference type="Proteomes" id="UP000318937"/>
    </source>
</evidence>
<keyword evidence="6" id="KW-1133">Transmembrane helix</keyword>
<dbReference type="Gene3D" id="2.40.10.10">
    <property type="entry name" value="Trypsin-like serine proteases"/>
    <property type="match status" value="2"/>
</dbReference>
<dbReference type="Pfam" id="PF13180">
    <property type="entry name" value="PDZ_2"/>
    <property type="match status" value="1"/>
</dbReference>
<dbReference type="InterPro" id="IPR036034">
    <property type="entry name" value="PDZ_sf"/>
</dbReference>
<dbReference type="Pfam" id="PF13365">
    <property type="entry name" value="Trypsin_2"/>
    <property type="match status" value="1"/>
</dbReference>
<evidence type="ECO:0000256" key="4">
    <source>
        <dbReference type="ARBA" id="ARBA00022825"/>
    </source>
</evidence>